<evidence type="ECO:0000256" key="14">
    <source>
        <dbReference type="ARBA" id="ARBA00022723"/>
    </source>
</evidence>
<dbReference type="InterPro" id="IPR046371">
    <property type="entry name" value="Bcl-2_BH1-3"/>
</dbReference>
<dbReference type="Pfam" id="PF01127">
    <property type="entry name" value="Sdh_cyt"/>
    <property type="match status" value="1"/>
</dbReference>
<dbReference type="InterPro" id="IPR002475">
    <property type="entry name" value="Bcl2-like"/>
</dbReference>
<evidence type="ECO:0000256" key="5">
    <source>
        <dbReference type="ARBA" id="ARBA00004484"/>
    </source>
</evidence>
<evidence type="ECO:0000256" key="27">
    <source>
        <dbReference type="PROSITE-ProRule" id="PRU00025"/>
    </source>
</evidence>
<evidence type="ECO:0000256" key="2">
    <source>
        <dbReference type="ARBA" id="ARBA00004184"/>
    </source>
</evidence>
<dbReference type="GO" id="GO:0043204">
    <property type="term" value="C:perikaryon"/>
    <property type="evidence" value="ECO:0007669"/>
    <property type="project" value="UniProtKB-SubCell"/>
</dbReference>
<dbReference type="FunFam" id="1.20.1300.10:FF:000011">
    <property type="entry name" value="Succinate dehydrogenase cytochrome b560 subunit"/>
    <property type="match status" value="1"/>
</dbReference>
<dbReference type="GO" id="GO:0042981">
    <property type="term" value="P:regulation of apoptotic process"/>
    <property type="evidence" value="ECO:0007669"/>
    <property type="project" value="InterPro"/>
</dbReference>
<evidence type="ECO:0000259" key="30">
    <source>
        <dbReference type="PROSITE" id="PS50063"/>
    </source>
</evidence>
<comment type="cofactor">
    <cofactor evidence="1">
        <name>heme</name>
        <dbReference type="ChEBI" id="CHEBI:30413"/>
    </cofactor>
</comment>
<comment type="subcellular location">
    <subcellularLocation>
        <location evidence="2">Endomembrane system</location>
        <topology evidence="2">Peripheral membrane protein</topology>
    </subcellularLocation>
    <subcellularLocation>
        <location evidence="4">Mitochondrion inner membrane</location>
        <topology evidence="4">Multi-pass membrane protein</topology>
    </subcellularLocation>
    <subcellularLocation>
        <location evidence="3">Mitochondrion membrane</location>
        <topology evidence="3">Peripheral membrane protein</topology>
    </subcellularLocation>
    <subcellularLocation>
        <location evidence="5">Perikaryon</location>
    </subcellularLocation>
    <subcellularLocation>
        <location evidence="23">Synapse</location>
    </subcellularLocation>
</comment>
<evidence type="ECO:0000313" key="31">
    <source>
        <dbReference type="EMBL" id="CAI5444081.1"/>
    </source>
</evidence>
<evidence type="ECO:0000256" key="20">
    <source>
        <dbReference type="ARBA" id="ARBA00023018"/>
    </source>
</evidence>
<dbReference type="OrthoDB" id="588261at2759"/>
<dbReference type="InterPro" id="IPR003093">
    <property type="entry name" value="Bcl2_BH4"/>
</dbReference>
<dbReference type="GO" id="GO:0009055">
    <property type="term" value="F:electron transfer activity"/>
    <property type="evidence" value="ECO:0007669"/>
    <property type="project" value="InterPro"/>
</dbReference>
<dbReference type="AlphaFoldDB" id="A0A9P1IH92"/>
<evidence type="ECO:0000256" key="12">
    <source>
        <dbReference type="ARBA" id="ARBA00022692"/>
    </source>
</evidence>
<organism evidence="31 32">
    <name type="scientific">Caenorhabditis angaria</name>
    <dbReference type="NCBI Taxonomy" id="860376"/>
    <lineage>
        <taxon>Eukaryota</taxon>
        <taxon>Metazoa</taxon>
        <taxon>Ecdysozoa</taxon>
        <taxon>Nematoda</taxon>
        <taxon>Chromadorea</taxon>
        <taxon>Rhabditida</taxon>
        <taxon>Rhabditina</taxon>
        <taxon>Rhabditomorpha</taxon>
        <taxon>Rhabditoidea</taxon>
        <taxon>Rhabditidae</taxon>
        <taxon>Peloderinae</taxon>
        <taxon>Caenorhabditis</taxon>
    </lineage>
</organism>
<keyword evidence="20" id="KW-0770">Synapse</keyword>
<comment type="similarity">
    <text evidence="8">Belongs to the Bcl-2 family.</text>
</comment>
<evidence type="ECO:0000256" key="8">
    <source>
        <dbReference type="ARBA" id="ARBA00009458"/>
    </source>
</evidence>
<keyword evidence="22 29" id="KW-0472">Membrane</keyword>
<dbReference type="InterPro" id="IPR026298">
    <property type="entry name" value="Bcl-2_fam"/>
</dbReference>
<dbReference type="Pfam" id="PF00452">
    <property type="entry name" value="Bcl-2"/>
    <property type="match status" value="1"/>
</dbReference>
<accession>A0A9P1IH92</accession>
<keyword evidence="13 27" id="KW-0053">Apoptosis</keyword>
<dbReference type="Pfam" id="PF02180">
    <property type="entry name" value="BH4"/>
    <property type="match status" value="1"/>
</dbReference>
<keyword evidence="15" id="KW-0999">Mitochondrion inner membrane</keyword>
<protein>
    <recommendedName>
        <fullName evidence="25">Apoptosis regulator ced-9</fullName>
    </recommendedName>
    <alternativeName>
        <fullName evidence="26">Cell death protein 9</fullName>
    </alternativeName>
    <alternativeName>
        <fullName evidence="9">Succinate dehydrogenase cytochrome b560 subunit, mitochondrial</fullName>
    </alternativeName>
</protein>
<evidence type="ECO:0000256" key="17">
    <source>
        <dbReference type="ARBA" id="ARBA00022982"/>
    </source>
</evidence>
<dbReference type="SUPFAM" id="SSF81343">
    <property type="entry name" value="Fumarate reductase respiratory complex transmembrane subunits"/>
    <property type="match status" value="1"/>
</dbReference>
<dbReference type="SMART" id="SM00265">
    <property type="entry name" value="BH4"/>
    <property type="match status" value="1"/>
</dbReference>
<evidence type="ECO:0000256" key="6">
    <source>
        <dbReference type="ARBA" id="ARBA00005163"/>
    </source>
</evidence>
<gene>
    <name evidence="31" type="ORF">CAMP_LOCUS6718</name>
</gene>
<evidence type="ECO:0000256" key="26">
    <source>
        <dbReference type="ARBA" id="ARBA00081340"/>
    </source>
</evidence>
<keyword evidence="10" id="KW-0816">Tricarboxylic acid cycle</keyword>
<name>A0A9P1IH92_9PELO</name>
<dbReference type="InterPro" id="IPR018495">
    <property type="entry name" value="Succ_DH_cyt_bsu_CS"/>
</dbReference>
<dbReference type="GO" id="GO:0045202">
    <property type="term" value="C:synapse"/>
    <property type="evidence" value="ECO:0007669"/>
    <property type="project" value="UniProtKB-SubCell"/>
</dbReference>
<dbReference type="PROSITE" id="PS01000">
    <property type="entry name" value="SDH_CYT_1"/>
    <property type="match status" value="1"/>
</dbReference>
<keyword evidence="16" id="KW-0809">Transit peptide</keyword>
<dbReference type="GO" id="GO:0005743">
    <property type="term" value="C:mitochondrial inner membrane"/>
    <property type="evidence" value="ECO:0007669"/>
    <property type="project" value="UniProtKB-SubCell"/>
</dbReference>
<feature type="transmembrane region" description="Helical" evidence="29">
    <location>
        <begin position="109"/>
        <end position="132"/>
    </location>
</feature>
<evidence type="ECO:0000256" key="24">
    <source>
        <dbReference type="ARBA" id="ARBA00059246"/>
    </source>
</evidence>
<proteinExistence type="inferred from homology"/>
<dbReference type="FunFam" id="1.10.437.10:FF:000022">
    <property type="entry name" value="Apoptosis regulator ced-9"/>
    <property type="match status" value="1"/>
</dbReference>
<dbReference type="SUPFAM" id="SSF56854">
    <property type="entry name" value="Bcl-2 inhibitors of programmed cell death"/>
    <property type="match status" value="1"/>
</dbReference>
<dbReference type="GO" id="GO:0006915">
    <property type="term" value="P:apoptotic process"/>
    <property type="evidence" value="ECO:0007669"/>
    <property type="project" value="UniProtKB-UniRule"/>
</dbReference>
<evidence type="ECO:0000256" key="16">
    <source>
        <dbReference type="ARBA" id="ARBA00022946"/>
    </source>
</evidence>
<feature type="short sequence motif" description="BH4" evidence="27">
    <location>
        <begin position="280"/>
        <end position="299"/>
    </location>
</feature>
<dbReference type="GO" id="GO:0012505">
    <property type="term" value="C:endomembrane system"/>
    <property type="evidence" value="ECO:0007669"/>
    <property type="project" value="UniProtKB-SubCell"/>
</dbReference>
<keyword evidence="18 29" id="KW-1133">Transmembrane helix</keyword>
<feature type="transmembrane region" description="Helical" evidence="29">
    <location>
        <begin position="152"/>
        <end position="170"/>
    </location>
</feature>
<dbReference type="InterPro" id="IPR014314">
    <property type="entry name" value="Succ_DH_cytb556"/>
</dbReference>
<dbReference type="PROSITE" id="PS50062">
    <property type="entry name" value="BCL2_FAMILY"/>
    <property type="match status" value="1"/>
</dbReference>
<dbReference type="Gene3D" id="1.10.437.10">
    <property type="entry name" value="Blc2-like"/>
    <property type="match status" value="1"/>
</dbReference>
<evidence type="ECO:0000256" key="19">
    <source>
        <dbReference type="ARBA" id="ARBA00023004"/>
    </source>
</evidence>
<dbReference type="PANTHER" id="PTHR10978">
    <property type="entry name" value="SUCCINATE DEHYDROGENASE CYTOCHROME B560 SUBUNIT"/>
    <property type="match status" value="1"/>
</dbReference>
<reference evidence="31" key="1">
    <citation type="submission" date="2022-11" db="EMBL/GenBank/DDBJ databases">
        <authorList>
            <person name="Kikuchi T."/>
        </authorList>
    </citation>
    <scope>NUCLEOTIDE SEQUENCE</scope>
    <source>
        <strain evidence="31">PS1010</strain>
    </source>
</reference>
<sequence>MLNVPTSIMCRLAARNAISRNFTTSVVSKSAETKTPIQKLGWEYLLKQRAKNRPISPHLTIYQPQLTWMLSGFHRISGCVMGGTLLVGGLGFAVLPLDFTTFVDFIRGWNLPCAVTAVFKYIIAFPIIFHTLNGIRFLGFDLAKGVDNIGQVYKSGYLVFAVSAIIALAARAMTRDTMLDSIDMASSSATNMTSFRRRTMATGEMRELLTKNGGCDPIEVMLMKSDNKNAHKNLHISPSSSSHGVSLNPEKTRRMSIGGGMEKNLENEEVNDWEEPRLDIEGFIVDYFQHKIHERGCEWYDAPQLPYGTQPEHEMMRSMAAIFESKHQQDFETFSEQLLASTKMTFSIYQEVVQQVGFAATQSDACPMNYGRLIGLVAFSGMVAAKMMENFELRDQVRNLAVYTSLFIKSRIRASWKEHNKTWAGFMQLGQQMKQKYKIESDEIAANLEVFNRRRRRLSIFGLSAAAVVGIVVGGRFIFGGKV</sequence>
<evidence type="ECO:0000256" key="7">
    <source>
        <dbReference type="ARBA" id="ARBA00007244"/>
    </source>
</evidence>
<evidence type="ECO:0000256" key="25">
    <source>
        <dbReference type="ARBA" id="ARBA00074753"/>
    </source>
</evidence>
<dbReference type="GO" id="GO:0046872">
    <property type="term" value="F:metal ion binding"/>
    <property type="evidence" value="ECO:0007669"/>
    <property type="project" value="UniProtKB-KW"/>
</dbReference>
<keyword evidence="17" id="KW-0813">Transport</keyword>
<evidence type="ECO:0000256" key="22">
    <source>
        <dbReference type="ARBA" id="ARBA00023136"/>
    </source>
</evidence>
<dbReference type="Proteomes" id="UP001152747">
    <property type="component" value="Unassembled WGS sequence"/>
</dbReference>
<keyword evidence="32" id="KW-1185">Reference proteome</keyword>
<dbReference type="CDD" id="cd06845">
    <property type="entry name" value="Bcl-2_like"/>
    <property type="match status" value="1"/>
</dbReference>
<evidence type="ECO:0000256" key="29">
    <source>
        <dbReference type="SAM" id="Phobius"/>
    </source>
</evidence>
<comment type="similarity">
    <text evidence="7">Belongs to the cytochrome b560 family.</text>
</comment>
<evidence type="ECO:0000256" key="15">
    <source>
        <dbReference type="ARBA" id="ARBA00022792"/>
    </source>
</evidence>
<comment type="function">
    <text evidence="24">Membrane-anchoring subunit of succinate dehydrogenase (SDH) that is involved in complex II of the mitochondrial electron transport chain and is responsible for transferring electrons from succinate to ubiquinone (coenzyme Q). Mediates resistance to enteropathogenic E.coli infection.</text>
</comment>
<evidence type="ECO:0000256" key="21">
    <source>
        <dbReference type="ARBA" id="ARBA00023128"/>
    </source>
</evidence>
<feature type="domain" description="Apoptosis regulator Bcl-2 family BH4" evidence="30">
    <location>
        <begin position="280"/>
        <end position="299"/>
    </location>
</feature>
<dbReference type="PANTHER" id="PTHR10978:SF5">
    <property type="entry name" value="SUCCINATE DEHYDROGENASE CYTOCHROME B560 SUBUNIT, MITOCHONDRIAL"/>
    <property type="match status" value="1"/>
</dbReference>
<evidence type="ECO:0000256" key="3">
    <source>
        <dbReference type="ARBA" id="ARBA00004318"/>
    </source>
</evidence>
<dbReference type="EMBL" id="CANHGI010000003">
    <property type="protein sequence ID" value="CAI5444081.1"/>
    <property type="molecule type" value="Genomic_DNA"/>
</dbReference>
<feature type="region of interest" description="Disordered" evidence="28">
    <location>
        <begin position="232"/>
        <end position="257"/>
    </location>
</feature>
<dbReference type="InterPro" id="IPR034804">
    <property type="entry name" value="SQR/QFR_C/D"/>
</dbReference>
<keyword evidence="12 29" id="KW-0812">Transmembrane</keyword>
<keyword evidence="14" id="KW-0479">Metal-binding</keyword>
<evidence type="ECO:0000256" key="4">
    <source>
        <dbReference type="ARBA" id="ARBA00004448"/>
    </source>
</evidence>
<dbReference type="Gene3D" id="1.20.1300.10">
    <property type="entry name" value="Fumarate reductase/succinate dehydrogenase, transmembrane subunit"/>
    <property type="match status" value="1"/>
</dbReference>
<dbReference type="SMART" id="SM00337">
    <property type="entry name" value="BCL"/>
    <property type="match status" value="1"/>
</dbReference>
<evidence type="ECO:0000313" key="32">
    <source>
        <dbReference type="Proteomes" id="UP001152747"/>
    </source>
</evidence>
<dbReference type="InterPro" id="IPR036834">
    <property type="entry name" value="Bcl-2-like_sf"/>
</dbReference>
<dbReference type="PROSITE" id="PS01001">
    <property type="entry name" value="SDH_CYT_2"/>
    <property type="match status" value="1"/>
</dbReference>
<evidence type="ECO:0000256" key="9">
    <source>
        <dbReference type="ARBA" id="ARBA00014631"/>
    </source>
</evidence>
<dbReference type="NCBIfam" id="TIGR02970">
    <property type="entry name" value="succ_dehyd_cytB"/>
    <property type="match status" value="1"/>
</dbReference>
<evidence type="ECO:0000256" key="13">
    <source>
        <dbReference type="ARBA" id="ARBA00022703"/>
    </source>
</evidence>
<dbReference type="GO" id="GO:0006121">
    <property type="term" value="P:mitochondrial electron transport, succinate to ubiquinone"/>
    <property type="evidence" value="ECO:0007669"/>
    <property type="project" value="UniProtKB-ARBA"/>
</dbReference>
<evidence type="ECO:0000256" key="18">
    <source>
        <dbReference type="ARBA" id="ARBA00022989"/>
    </source>
</evidence>
<dbReference type="PROSITE" id="PS50063">
    <property type="entry name" value="BH4_2"/>
    <property type="match status" value="1"/>
</dbReference>
<feature type="transmembrane region" description="Helical" evidence="29">
    <location>
        <begin position="73"/>
        <end position="97"/>
    </location>
</feature>
<evidence type="ECO:0000256" key="11">
    <source>
        <dbReference type="ARBA" id="ARBA00022617"/>
    </source>
</evidence>
<evidence type="ECO:0000256" key="23">
    <source>
        <dbReference type="ARBA" id="ARBA00034103"/>
    </source>
</evidence>
<keyword evidence="19" id="KW-0408">Iron</keyword>
<feature type="transmembrane region" description="Helical" evidence="29">
    <location>
        <begin position="458"/>
        <end position="479"/>
    </location>
</feature>
<evidence type="ECO:0000256" key="1">
    <source>
        <dbReference type="ARBA" id="ARBA00001971"/>
    </source>
</evidence>
<keyword evidence="11" id="KW-0349">Heme</keyword>
<keyword evidence="17" id="KW-0249">Electron transport</keyword>
<dbReference type="CDD" id="cd03499">
    <property type="entry name" value="SQR_TypeC_SdhC"/>
    <property type="match status" value="1"/>
</dbReference>
<evidence type="ECO:0000256" key="10">
    <source>
        <dbReference type="ARBA" id="ARBA00022532"/>
    </source>
</evidence>
<keyword evidence="21" id="KW-0496">Mitochondrion</keyword>
<dbReference type="InterPro" id="IPR000701">
    <property type="entry name" value="SuccDH_FuR_B_TM-su"/>
</dbReference>
<evidence type="ECO:0000256" key="28">
    <source>
        <dbReference type="SAM" id="MobiDB-lite"/>
    </source>
</evidence>
<comment type="pathway">
    <text evidence="6">Carbohydrate metabolism; tricarboxylic acid cycle.</text>
</comment>
<comment type="caution">
    <text evidence="31">The sequence shown here is derived from an EMBL/GenBank/DDBJ whole genome shotgun (WGS) entry which is preliminary data.</text>
</comment>
<dbReference type="GO" id="GO:0006099">
    <property type="term" value="P:tricarboxylic acid cycle"/>
    <property type="evidence" value="ECO:0007669"/>
    <property type="project" value="UniProtKB-KW"/>
</dbReference>